<organism evidence="2 3">
    <name type="scientific">Actinophytocola oryzae</name>
    <dbReference type="NCBI Taxonomy" id="502181"/>
    <lineage>
        <taxon>Bacteria</taxon>
        <taxon>Bacillati</taxon>
        <taxon>Actinomycetota</taxon>
        <taxon>Actinomycetes</taxon>
        <taxon>Pseudonocardiales</taxon>
        <taxon>Pseudonocardiaceae</taxon>
    </lineage>
</organism>
<name>A0A4R7W3R5_9PSEU</name>
<sequence length="311" mass="32340">MRYEDEEGVDPATGDAYTQEPPEVVESLWQPGSTYPAGPGTQGPATPGQGGAFGVPGQGGMFGGQPGMFGQPFGPVVASQGVPMHPGWPQAGGSGGGGRPVVWFGDNGSTRGESPVVRVVRAVEPVSVYTAADDGEALRDAVVAVLEVCGFDVEEAEEPQRGSWFQRLFASRGESAAVDKLVDVLHKVERAAELKHIAAPRSESDEREANAVARLAEALGDHDEVVVHLSSVLFVKSGGRVVARVLTEDEIRLLATRPELLRGPAEILDALAHRDTRTVANGAAVPAAEAVADAEVVTADGGSPAEMRALP</sequence>
<protein>
    <submittedName>
        <fullName evidence="2">Uncharacterized protein</fullName>
    </submittedName>
</protein>
<evidence type="ECO:0000313" key="2">
    <source>
        <dbReference type="EMBL" id="TDV56247.1"/>
    </source>
</evidence>
<dbReference type="EMBL" id="SOCP01000002">
    <property type="protein sequence ID" value="TDV56247.1"/>
    <property type="molecule type" value="Genomic_DNA"/>
</dbReference>
<evidence type="ECO:0000313" key="3">
    <source>
        <dbReference type="Proteomes" id="UP000294927"/>
    </source>
</evidence>
<feature type="region of interest" description="Disordered" evidence="1">
    <location>
        <begin position="1"/>
        <end position="68"/>
    </location>
</feature>
<feature type="compositionally biased region" description="Low complexity" evidence="1">
    <location>
        <begin position="36"/>
        <end position="47"/>
    </location>
</feature>
<evidence type="ECO:0000256" key="1">
    <source>
        <dbReference type="SAM" id="MobiDB-lite"/>
    </source>
</evidence>
<keyword evidence="3" id="KW-1185">Reference proteome</keyword>
<gene>
    <name evidence="2" type="ORF">CLV71_102313</name>
</gene>
<comment type="caution">
    <text evidence="2">The sequence shown here is derived from an EMBL/GenBank/DDBJ whole genome shotgun (WGS) entry which is preliminary data.</text>
</comment>
<accession>A0A4R7W3R5</accession>
<dbReference type="RefSeq" id="WP_133901512.1">
    <property type="nucleotide sequence ID" value="NZ_SOCP01000002.1"/>
</dbReference>
<dbReference type="OrthoDB" id="3482507at2"/>
<dbReference type="Proteomes" id="UP000294927">
    <property type="component" value="Unassembled WGS sequence"/>
</dbReference>
<reference evidence="2 3" key="1">
    <citation type="submission" date="2019-03" db="EMBL/GenBank/DDBJ databases">
        <title>Genomic Encyclopedia of Archaeal and Bacterial Type Strains, Phase II (KMG-II): from individual species to whole genera.</title>
        <authorList>
            <person name="Goeker M."/>
        </authorList>
    </citation>
    <scope>NUCLEOTIDE SEQUENCE [LARGE SCALE GENOMIC DNA]</scope>
    <source>
        <strain evidence="2 3">DSM 45499</strain>
    </source>
</reference>
<proteinExistence type="predicted"/>
<dbReference type="AlphaFoldDB" id="A0A4R7W3R5"/>
<feature type="compositionally biased region" description="Gly residues" evidence="1">
    <location>
        <begin position="48"/>
        <end position="67"/>
    </location>
</feature>